<name>A0A4S2DIN0_9CLOT</name>
<keyword evidence="2" id="KW-0687">Ribonucleoprotein</keyword>
<dbReference type="GO" id="GO:0005840">
    <property type="term" value="C:ribosome"/>
    <property type="evidence" value="ECO:0007669"/>
    <property type="project" value="UniProtKB-KW"/>
</dbReference>
<reference evidence="3 4" key="1">
    <citation type="submission" date="2019-04" db="EMBL/GenBank/DDBJ databases">
        <title>Microbes associate with the intestines of laboratory mice.</title>
        <authorList>
            <person name="Navarre W."/>
            <person name="Wong E."/>
            <person name="Huang K."/>
            <person name="Tropini C."/>
            <person name="Ng K."/>
            <person name="Yu B."/>
        </authorList>
    </citation>
    <scope>NUCLEOTIDE SEQUENCE [LARGE SCALE GENOMIC DNA]</scope>
    <source>
        <strain evidence="3 4">NM50_B9-20</strain>
    </source>
</reference>
<dbReference type="GO" id="GO:1990904">
    <property type="term" value="C:ribonucleoprotein complex"/>
    <property type="evidence" value="ECO:0007669"/>
    <property type="project" value="UniProtKB-KW"/>
</dbReference>
<dbReference type="SUPFAM" id="SSF50104">
    <property type="entry name" value="Translation proteins SH3-like domain"/>
    <property type="match status" value="1"/>
</dbReference>
<evidence type="ECO:0000313" key="4">
    <source>
        <dbReference type="Proteomes" id="UP000306888"/>
    </source>
</evidence>
<dbReference type="AlphaFoldDB" id="A0A4S2DIN0"/>
<keyword evidence="4" id="KW-1185">Reference proteome</keyword>
<proteinExistence type="predicted"/>
<evidence type="ECO:0008006" key="5">
    <source>
        <dbReference type="Google" id="ProtNLM"/>
    </source>
</evidence>
<dbReference type="CDD" id="cd06088">
    <property type="entry name" value="KOW_RPL14"/>
    <property type="match status" value="1"/>
</dbReference>
<organism evidence="3 4">
    <name type="scientific">Clostridium sartagoforme</name>
    <dbReference type="NCBI Taxonomy" id="84031"/>
    <lineage>
        <taxon>Bacteria</taxon>
        <taxon>Bacillati</taxon>
        <taxon>Bacillota</taxon>
        <taxon>Clostridia</taxon>
        <taxon>Eubacteriales</taxon>
        <taxon>Clostridiaceae</taxon>
        <taxon>Clostridium</taxon>
    </lineage>
</organism>
<protein>
    <recommendedName>
        <fullName evidence="5">RNA-binding protein</fullName>
    </recommendedName>
</protein>
<dbReference type="Proteomes" id="UP000306888">
    <property type="component" value="Unassembled WGS sequence"/>
</dbReference>
<evidence type="ECO:0000313" key="3">
    <source>
        <dbReference type="EMBL" id="TGY42017.1"/>
    </source>
</evidence>
<sequence>MTKVIIEVKSLQNNDLIGKVVLSKTGRDKDHLYVVIGHLGDRYAILSNGSTKTVQMPKQKNLKHISVLEDVDDEIKESIILKDRGTDLKIKRFLKLKGIVKEG</sequence>
<dbReference type="EMBL" id="SRYR01000004">
    <property type="protein sequence ID" value="TGY42017.1"/>
    <property type="molecule type" value="Genomic_DNA"/>
</dbReference>
<evidence type="ECO:0000256" key="1">
    <source>
        <dbReference type="ARBA" id="ARBA00022980"/>
    </source>
</evidence>
<comment type="caution">
    <text evidence="3">The sequence shown here is derived from an EMBL/GenBank/DDBJ whole genome shotgun (WGS) entry which is preliminary data.</text>
</comment>
<keyword evidence="1" id="KW-0689">Ribosomal protein</keyword>
<dbReference type="OrthoDB" id="1683515at2"/>
<dbReference type="InterPro" id="IPR041985">
    <property type="entry name" value="Ribosomal_eL14_KOW"/>
</dbReference>
<dbReference type="RefSeq" id="WP_136006882.1">
    <property type="nucleotide sequence ID" value="NZ_SRYR01000004.1"/>
</dbReference>
<accession>A0A4S2DIN0</accession>
<evidence type="ECO:0000256" key="2">
    <source>
        <dbReference type="ARBA" id="ARBA00023274"/>
    </source>
</evidence>
<gene>
    <name evidence="3" type="ORF">E5347_09780</name>
</gene>
<dbReference type="InterPro" id="IPR008991">
    <property type="entry name" value="Translation_prot_SH3-like_sf"/>
</dbReference>